<feature type="chain" id="PRO_5037641963" description="Endonuclease/exonuclease/phosphatase domain-containing protein" evidence="1">
    <location>
        <begin position="27"/>
        <end position="299"/>
    </location>
</feature>
<comment type="caution">
    <text evidence="3">The sequence shown here is derived from an EMBL/GenBank/DDBJ whole genome shotgun (WGS) entry which is preliminary data.</text>
</comment>
<dbReference type="AlphaFoldDB" id="A0A919IQK5"/>
<keyword evidence="4" id="KW-1185">Reference proteome</keyword>
<evidence type="ECO:0000259" key="2">
    <source>
        <dbReference type="Pfam" id="PF03372"/>
    </source>
</evidence>
<reference evidence="3" key="1">
    <citation type="submission" date="2021-01" db="EMBL/GenBank/DDBJ databases">
        <title>Whole genome shotgun sequence of Actinoplanes cyaneus NBRC 14990.</title>
        <authorList>
            <person name="Komaki H."/>
            <person name="Tamura T."/>
        </authorList>
    </citation>
    <scope>NUCLEOTIDE SEQUENCE</scope>
    <source>
        <strain evidence="3">NBRC 14990</strain>
    </source>
</reference>
<dbReference type="RefSeq" id="WP_239175495.1">
    <property type="nucleotide sequence ID" value="NZ_BAAAUC010000005.1"/>
</dbReference>
<sequence length="299" mass="33084">MRKLRAALTGALLMLAALVPVTPAAAAAPAGTNLQLMSWNMCDSQRTSWNCGSYGTFADKLGVIKYHVDKNYVQAMLLQEICENDLTTLKASLGSGWSKNFAPYFYSNNGVLTNSRCGNDGSSRQDRYGTAIVVHAGLTNPQIIPTTQPWNGQNTVQQCATATYFDNIRLCNLHLSRYGVNPDHPTWDYADDQLAEVKAVVDRYDHVAFGGDLNVVPPDWPGDSSRDWVWPAGLYWDGTTGYRECDQTDAANPLRTGRSTTVWNVKLDHVFSTEPWRWCAVGDTAFSDHDVVVYSMKIA</sequence>
<dbReference type="Proteomes" id="UP000619479">
    <property type="component" value="Unassembled WGS sequence"/>
</dbReference>
<accession>A0A919IQK5</accession>
<gene>
    <name evidence="3" type="ORF">Acy02nite_72720</name>
</gene>
<dbReference type="EMBL" id="BOMH01000061">
    <property type="protein sequence ID" value="GID69391.1"/>
    <property type="molecule type" value="Genomic_DNA"/>
</dbReference>
<dbReference type="InterPro" id="IPR036691">
    <property type="entry name" value="Endo/exonu/phosph_ase_sf"/>
</dbReference>
<dbReference type="SUPFAM" id="SSF56219">
    <property type="entry name" value="DNase I-like"/>
    <property type="match status" value="1"/>
</dbReference>
<evidence type="ECO:0000256" key="1">
    <source>
        <dbReference type="SAM" id="SignalP"/>
    </source>
</evidence>
<organism evidence="3 4">
    <name type="scientific">Actinoplanes cyaneus</name>
    <dbReference type="NCBI Taxonomy" id="52696"/>
    <lineage>
        <taxon>Bacteria</taxon>
        <taxon>Bacillati</taxon>
        <taxon>Actinomycetota</taxon>
        <taxon>Actinomycetes</taxon>
        <taxon>Micromonosporales</taxon>
        <taxon>Micromonosporaceae</taxon>
        <taxon>Actinoplanes</taxon>
    </lineage>
</organism>
<dbReference type="Pfam" id="PF03372">
    <property type="entry name" value="Exo_endo_phos"/>
    <property type="match status" value="1"/>
</dbReference>
<evidence type="ECO:0000313" key="4">
    <source>
        <dbReference type="Proteomes" id="UP000619479"/>
    </source>
</evidence>
<feature type="signal peptide" evidence="1">
    <location>
        <begin position="1"/>
        <end position="26"/>
    </location>
</feature>
<keyword evidence="1" id="KW-0732">Signal</keyword>
<proteinExistence type="predicted"/>
<name>A0A919IQK5_9ACTN</name>
<feature type="domain" description="Endonuclease/exonuclease/phosphatase" evidence="2">
    <location>
        <begin position="48"/>
        <end position="289"/>
    </location>
</feature>
<dbReference type="InterPro" id="IPR005135">
    <property type="entry name" value="Endo/exonuclease/phosphatase"/>
</dbReference>
<evidence type="ECO:0000313" key="3">
    <source>
        <dbReference type="EMBL" id="GID69391.1"/>
    </source>
</evidence>
<dbReference type="GO" id="GO:0003824">
    <property type="term" value="F:catalytic activity"/>
    <property type="evidence" value="ECO:0007669"/>
    <property type="project" value="InterPro"/>
</dbReference>
<dbReference type="Gene3D" id="3.60.10.10">
    <property type="entry name" value="Endonuclease/exonuclease/phosphatase"/>
    <property type="match status" value="1"/>
</dbReference>
<protein>
    <recommendedName>
        <fullName evidence="2">Endonuclease/exonuclease/phosphatase domain-containing protein</fullName>
    </recommendedName>
</protein>